<dbReference type="Gene3D" id="3.40.50.150">
    <property type="entry name" value="Vaccinia Virus protein VP39"/>
    <property type="match status" value="1"/>
</dbReference>
<organism evidence="11 12">
    <name type="scientific">Eshraghiella crossota DSM 2876</name>
    <dbReference type="NCBI Taxonomy" id="511680"/>
    <lineage>
        <taxon>Bacteria</taxon>
        <taxon>Bacillati</taxon>
        <taxon>Bacillota</taxon>
        <taxon>Clostridia</taxon>
        <taxon>Lachnospirales</taxon>
        <taxon>Lachnospiraceae</taxon>
        <taxon>Eshraghiella</taxon>
    </lineage>
</organism>
<dbReference type="EMBL" id="ABWN01000024">
    <property type="protein sequence ID" value="EFF68824.1"/>
    <property type="molecule type" value="Genomic_DNA"/>
</dbReference>
<dbReference type="AlphaFoldDB" id="D4RYX5"/>
<dbReference type="InterPro" id="IPR000055">
    <property type="entry name" value="Restrct_endonuc_typeI_TRD"/>
</dbReference>
<feature type="domain" description="DNA methylase adenine-specific" evidence="10">
    <location>
        <begin position="124"/>
        <end position="392"/>
    </location>
</feature>
<dbReference type="Pfam" id="PF01420">
    <property type="entry name" value="Methylase_S"/>
    <property type="match status" value="1"/>
</dbReference>
<dbReference type="InterPro" id="IPR029063">
    <property type="entry name" value="SAM-dependent_MTases_sf"/>
</dbReference>
<dbReference type="InterPro" id="IPR051537">
    <property type="entry name" value="DNA_Adenine_Mtase"/>
</dbReference>
<dbReference type="GO" id="GO:0032259">
    <property type="term" value="P:methylation"/>
    <property type="evidence" value="ECO:0007669"/>
    <property type="project" value="UniProtKB-KW"/>
</dbReference>
<feature type="domain" description="Type I restriction modification DNA specificity" evidence="9">
    <location>
        <begin position="449"/>
        <end position="568"/>
    </location>
</feature>
<reference evidence="11 12" key="1">
    <citation type="submission" date="2010-02" db="EMBL/GenBank/DDBJ databases">
        <authorList>
            <person name="Weinstock G."/>
            <person name="Sodergren E."/>
            <person name="Clifton S."/>
            <person name="Fulton L."/>
            <person name="Fulton B."/>
            <person name="Courtney L."/>
            <person name="Fronick C."/>
            <person name="Harrison M."/>
            <person name="Strong C."/>
            <person name="Farmer C."/>
            <person name="Delahaunty K."/>
            <person name="Markovic C."/>
            <person name="Hall O."/>
            <person name="Minx P."/>
            <person name="Tomlinson C."/>
            <person name="Mitreva M."/>
            <person name="Nelson J."/>
            <person name="Hou S."/>
            <person name="Wollam A."/>
            <person name="Pepin K.H."/>
            <person name="Johnson M."/>
            <person name="Bhonagiri V."/>
            <person name="Zhang X."/>
            <person name="Suruliraj S."/>
            <person name="Warren W."/>
            <person name="Chinwalla A."/>
            <person name="Mardis E.R."/>
            <person name="Wilson R.K."/>
        </authorList>
    </citation>
    <scope>NUCLEOTIDE SEQUENCE [LARGE SCALE GENOMIC DNA]</scope>
    <source>
        <strain evidence="11 12">DSM 2876</strain>
    </source>
</reference>
<comment type="similarity">
    <text evidence="1">Belongs to the type-I restriction system S methylase family.</text>
</comment>
<name>D4RYX5_9FIRM</name>
<dbReference type="SUPFAM" id="SSF53335">
    <property type="entry name" value="S-adenosyl-L-methionine-dependent methyltransferases"/>
    <property type="match status" value="1"/>
</dbReference>
<evidence type="ECO:0000256" key="7">
    <source>
        <dbReference type="ARBA" id="ARBA00023125"/>
    </source>
</evidence>
<evidence type="ECO:0000313" key="12">
    <source>
        <dbReference type="Proteomes" id="UP000006238"/>
    </source>
</evidence>
<evidence type="ECO:0000256" key="6">
    <source>
        <dbReference type="ARBA" id="ARBA00022747"/>
    </source>
</evidence>
<protein>
    <recommendedName>
        <fullName evidence="2">site-specific DNA-methyltransferase (adenine-specific)</fullName>
        <ecNumber evidence="2">2.1.1.72</ecNumber>
    </recommendedName>
</protein>
<evidence type="ECO:0000256" key="2">
    <source>
        <dbReference type="ARBA" id="ARBA00011900"/>
    </source>
</evidence>
<dbReference type="HOGENOM" id="CLU_465936_0_0_9"/>
<keyword evidence="7" id="KW-0238">DNA-binding</keyword>
<sequence length="587" mass="65990">MVMKNQKEDKMLDLNIKMLLEKEYMNVEKNGYDIASRLRNFGISNYYKVVSAAYAAYLAKANQLEDLQSLLNYINTELPDEQQYFLKDQTSDVYWMSVIEISKVYTVETLLAVVLWMTNSMDGRKFGGESETPLSIVKLAYGLLKPENESIADFCSGTGVFLSYAAQMNKGSLYYGIEINTLAKELSEIRMSLLTDNHLIRQGSVFSMDADRTFDKIFSDSPWNVRSWKANSDEQTINEIEQIVPELKRATTADWHFIVNVMRHLKEEGKAVVTSSNGLTWNGGISKAIRERIVKLGWLEAVISLPANLYSTTSIPTSILVLSKKDNKGVRLIDASDMATVGRRQNELDDEAINEILELMTKNSANSKLVSIDEIATQDYAINPSRYLQKEVKVENGVPLGDLIVNITRGAQLKASELDELVSDKPTSYQYLMLANIQDGIISEDLPYLKELDKKQEKYCIKNNSLVISKNGAPVKVAVAYVEKGKQILANGNLYIIELDETKADPYYVKAYLESENGAIALSRVTVGATLPNIPVDGLKKVLIPNPDMDTQKKVAEKYLTKVDEIKVLKYRLQKATSDLRSIFEEG</sequence>
<dbReference type="GO" id="GO:0009007">
    <property type="term" value="F:site-specific DNA-methyltransferase (adenine-specific) activity"/>
    <property type="evidence" value="ECO:0007669"/>
    <property type="project" value="UniProtKB-EC"/>
</dbReference>
<dbReference type="InterPro" id="IPR044946">
    <property type="entry name" value="Restrct_endonuc_typeI_TRD_sf"/>
</dbReference>
<dbReference type="EC" id="2.1.1.72" evidence="2"/>
<evidence type="ECO:0000313" key="11">
    <source>
        <dbReference type="EMBL" id="EFF68824.1"/>
    </source>
</evidence>
<comment type="caution">
    <text evidence="11">The sequence shown here is derived from an EMBL/GenBank/DDBJ whole genome shotgun (WGS) entry which is preliminary data.</text>
</comment>
<keyword evidence="4" id="KW-0808">Transferase</keyword>
<keyword evidence="5" id="KW-0949">S-adenosyl-L-methionine</keyword>
<dbReference type="SUPFAM" id="SSF116734">
    <property type="entry name" value="DNA methylase specificity domain"/>
    <property type="match status" value="1"/>
</dbReference>
<dbReference type="Pfam" id="PF02384">
    <property type="entry name" value="N6_Mtase"/>
    <property type="match status" value="1"/>
</dbReference>
<gene>
    <name evidence="11" type="ORF">BUTYVIB_01039</name>
</gene>
<evidence type="ECO:0000256" key="4">
    <source>
        <dbReference type="ARBA" id="ARBA00022679"/>
    </source>
</evidence>
<dbReference type="Gene3D" id="3.90.220.20">
    <property type="entry name" value="DNA methylase specificity domains"/>
    <property type="match status" value="1"/>
</dbReference>
<keyword evidence="6" id="KW-0680">Restriction system</keyword>
<evidence type="ECO:0000259" key="9">
    <source>
        <dbReference type="Pfam" id="PF01420"/>
    </source>
</evidence>
<dbReference type="PRINTS" id="PR00507">
    <property type="entry name" value="N12N6MTFRASE"/>
</dbReference>
<evidence type="ECO:0000256" key="5">
    <source>
        <dbReference type="ARBA" id="ARBA00022691"/>
    </source>
</evidence>
<keyword evidence="3" id="KW-0489">Methyltransferase</keyword>
<dbReference type="GO" id="GO:0009307">
    <property type="term" value="P:DNA restriction-modification system"/>
    <property type="evidence" value="ECO:0007669"/>
    <property type="project" value="UniProtKB-KW"/>
</dbReference>
<dbReference type="Proteomes" id="UP000006238">
    <property type="component" value="Unassembled WGS sequence"/>
</dbReference>
<evidence type="ECO:0000256" key="8">
    <source>
        <dbReference type="ARBA" id="ARBA00047942"/>
    </source>
</evidence>
<dbReference type="PANTHER" id="PTHR42933">
    <property type="entry name" value="SLR6095 PROTEIN"/>
    <property type="match status" value="1"/>
</dbReference>
<evidence type="ECO:0000256" key="3">
    <source>
        <dbReference type="ARBA" id="ARBA00022603"/>
    </source>
</evidence>
<evidence type="ECO:0000259" key="10">
    <source>
        <dbReference type="Pfam" id="PF02384"/>
    </source>
</evidence>
<accession>D4RYX5</accession>
<evidence type="ECO:0000256" key="1">
    <source>
        <dbReference type="ARBA" id="ARBA00010923"/>
    </source>
</evidence>
<dbReference type="GO" id="GO:0008170">
    <property type="term" value="F:N-methyltransferase activity"/>
    <property type="evidence" value="ECO:0007669"/>
    <property type="project" value="InterPro"/>
</dbReference>
<dbReference type="GO" id="GO:0003677">
    <property type="term" value="F:DNA binding"/>
    <property type="evidence" value="ECO:0007669"/>
    <property type="project" value="UniProtKB-KW"/>
</dbReference>
<dbReference type="eggNOG" id="COG0286">
    <property type="taxonomic scope" value="Bacteria"/>
</dbReference>
<keyword evidence="12" id="KW-1185">Reference proteome</keyword>
<proteinExistence type="inferred from homology"/>
<dbReference type="InterPro" id="IPR003356">
    <property type="entry name" value="DNA_methylase_A-5"/>
</dbReference>
<comment type="catalytic activity">
    <reaction evidence="8">
        <text>a 2'-deoxyadenosine in DNA + S-adenosyl-L-methionine = an N(6)-methyl-2'-deoxyadenosine in DNA + S-adenosyl-L-homocysteine + H(+)</text>
        <dbReference type="Rhea" id="RHEA:15197"/>
        <dbReference type="Rhea" id="RHEA-COMP:12418"/>
        <dbReference type="Rhea" id="RHEA-COMP:12419"/>
        <dbReference type="ChEBI" id="CHEBI:15378"/>
        <dbReference type="ChEBI" id="CHEBI:57856"/>
        <dbReference type="ChEBI" id="CHEBI:59789"/>
        <dbReference type="ChEBI" id="CHEBI:90615"/>
        <dbReference type="ChEBI" id="CHEBI:90616"/>
        <dbReference type="EC" id="2.1.1.72"/>
    </reaction>
</comment>
<dbReference type="PANTHER" id="PTHR42933:SF3">
    <property type="entry name" value="TYPE I RESTRICTION ENZYME MJAVIII METHYLASE SUBUNIT"/>
    <property type="match status" value="1"/>
</dbReference>
<dbReference type="eggNOG" id="COG0732">
    <property type="taxonomic scope" value="Bacteria"/>
</dbReference>